<organism evidence="2 3">
    <name type="scientific">Xanthomonas melonis</name>
    <dbReference type="NCBI Taxonomy" id="56456"/>
    <lineage>
        <taxon>Bacteria</taxon>
        <taxon>Pseudomonadati</taxon>
        <taxon>Pseudomonadota</taxon>
        <taxon>Gammaproteobacteria</taxon>
        <taxon>Lysobacterales</taxon>
        <taxon>Lysobacteraceae</taxon>
        <taxon>Xanthomonas</taxon>
    </lineage>
</organism>
<feature type="domain" description="BLUF" evidence="1">
    <location>
        <begin position="6"/>
        <end position="97"/>
    </location>
</feature>
<evidence type="ECO:0000313" key="3">
    <source>
        <dbReference type="Proteomes" id="UP000239865"/>
    </source>
</evidence>
<dbReference type="RefSeq" id="WP_104587499.1">
    <property type="nucleotide sequence ID" value="NZ_MDEH01000006.1"/>
</dbReference>
<protein>
    <recommendedName>
        <fullName evidence="1">BLUF domain-containing protein</fullName>
    </recommendedName>
</protein>
<sequence>MKNSPLHAVAYVSEVRRPMSVAELDRLLVSASARNGQLSVTGALLYDGRRFFQYIEGAPANVRETYDRIKQSSRHIVVAEVYNGPITERHFPDWQMACRKVSSGSIVEISALRWDRTRLALAAAGRKPEAIQRLLAFWDGAD</sequence>
<proteinExistence type="predicted"/>
<name>A0A2S7DEK9_9XANT</name>
<dbReference type="InterPro" id="IPR036046">
    <property type="entry name" value="Acylphosphatase-like_dom_sf"/>
</dbReference>
<gene>
    <name evidence="2" type="ORF">XmelCFBP4644_12220</name>
</gene>
<dbReference type="GO" id="GO:0009882">
    <property type="term" value="F:blue light photoreceptor activity"/>
    <property type="evidence" value="ECO:0007669"/>
    <property type="project" value="InterPro"/>
</dbReference>
<dbReference type="SUPFAM" id="SSF54975">
    <property type="entry name" value="Acylphosphatase/BLUF domain-like"/>
    <property type="match status" value="1"/>
</dbReference>
<evidence type="ECO:0000313" key="2">
    <source>
        <dbReference type="EMBL" id="PPU72240.1"/>
    </source>
</evidence>
<reference evidence="2 3" key="1">
    <citation type="submission" date="2016-08" db="EMBL/GenBank/DDBJ databases">
        <authorList>
            <person name="Seilhamer J.J."/>
        </authorList>
    </citation>
    <scope>NUCLEOTIDE SEQUENCE [LARGE SCALE GENOMIC DNA]</scope>
    <source>
        <strain evidence="2 3">CFBP4644</strain>
    </source>
</reference>
<dbReference type="PROSITE" id="PS50925">
    <property type="entry name" value="BLUF"/>
    <property type="match status" value="1"/>
</dbReference>
<dbReference type="Proteomes" id="UP000239865">
    <property type="component" value="Unassembled WGS sequence"/>
</dbReference>
<dbReference type="EMBL" id="MDEH01000006">
    <property type="protein sequence ID" value="PPU72240.1"/>
    <property type="molecule type" value="Genomic_DNA"/>
</dbReference>
<dbReference type="OrthoDB" id="557705at2"/>
<dbReference type="SMART" id="SM01034">
    <property type="entry name" value="BLUF"/>
    <property type="match status" value="1"/>
</dbReference>
<dbReference type="GO" id="GO:0071949">
    <property type="term" value="F:FAD binding"/>
    <property type="evidence" value="ECO:0007669"/>
    <property type="project" value="InterPro"/>
</dbReference>
<accession>A0A2S7DEK9</accession>
<dbReference type="AlphaFoldDB" id="A0A2S7DEK9"/>
<dbReference type="InterPro" id="IPR007024">
    <property type="entry name" value="BLUF_domain"/>
</dbReference>
<comment type="caution">
    <text evidence="2">The sequence shown here is derived from an EMBL/GenBank/DDBJ whole genome shotgun (WGS) entry which is preliminary data.</text>
</comment>
<dbReference type="Pfam" id="PF04940">
    <property type="entry name" value="BLUF"/>
    <property type="match status" value="1"/>
</dbReference>
<dbReference type="Gene3D" id="3.30.70.100">
    <property type="match status" value="1"/>
</dbReference>
<evidence type="ECO:0000259" key="1">
    <source>
        <dbReference type="PROSITE" id="PS50925"/>
    </source>
</evidence>